<protein>
    <submittedName>
        <fullName evidence="1">Uncharacterized protein</fullName>
    </submittedName>
</protein>
<sequence>MALPITRSSKDIVKAALAAAPAISVEDALALVISGAHVFVDLCDGTD</sequence>
<evidence type="ECO:0000313" key="2">
    <source>
        <dbReference type="Proteomes" id="UP001203880"/>
    </source>
</evidence>
<accession>A0ABT0Q2Y0</accession>
<reference evidence="1" key="1">
    <citation type="submission" date="2022-05" db="EMBL/GenBank/DDBJ databases">
        <authorList>
            <person name="Park J.-S."/>
        </authorList>
    </citation>
    <scope>NUCLEOTIDE SEQUENCE</scope>
    <source>
        <strain evidence="1">2012CJ41-6</strain>
    </source>
</reference>
<gene>
    <name evidence="1" type="ORF">M3P21_11900</name>
</gene>
<comment type="caution">
    <text evidence="1">The sequence shown here is derived from an EMBL/GenBank/DDBJ whole genome shotgun (WGS) entry which is preliminary data.</text>
</comment>
<dbReference type="RefSeq" id="WP_249710225.1">
    <property type="nucleotide sequence ID" value="NZ_JAMFMB010000013.1"/>
</dbReference>
<organism evidence="1 2">
    <name type="scientific">Ruegeria spongiae</name>
    <dbReference type="NCBI Taxonomy" id="2942209"/>
    <lineage>
        <taxon>Bacteria</taxon>
        <taxon>Pseudomonadati</taxon>
        <taxon>Pseudomonadota</taxon>
        <taxon>Alphaproteobacteria</taxon>
        <taxon>Rhodobacterales</taxon>
        <taxon>Roseobacteraceae</taxon>
        <taxon>Ruegeria</taxon>
    </lineage>
</organism>
<dbReference type="Proteomes" id="UP001203880">
    <property type="component" value="Unassembled WGS sequence"/>
</dbReference>
<dbReference type="EMBL" id="JAMFMB010000013">
    <property type="protein sequence ID" value="MCL6284230.1"/>
    <property type="molecule type" value="Genomic_DNA"/>
</dbReference>
<name>A0ABT0Q2Y0_9RHOB</name>
<evidence type="ECO:0000313" key="1">
    <source>
        <dbReference type="EMBL" id="MCL6284230.1"/>
    </source>
</evidence>
<proteinExistence type="predicted"/>
<keyword evidence="2" id="KW-1185">Reference proteome</keyword>